<comment type="caution">
    <text evidence="1">The sequence shown here is derived from an EMBL/GenBank/DDBJ whole genome shotgun (WGS) entry which is preliminary data.</text>
</comment>
<name>A0ACB8R9N9_9AGAM</name>
<organism evidence="1 2">
    <name type="scientific">Auriscalpium vulgare</name>
    <dbReference type="NCBI Taxonomy" id="40419"/>
    <lineage>
        <taxon>Eukaryota</taxon>
        <taxon>Fungi</taxon>
        <taxon>Dikarya</taxon>
        <taxon>Basidiomycota</taxon>
        <taxon>Agaricomycotina</taxon>
        <taxon>Agaricomycetes</taxon>
        <taxon>Russulales</taxon>
        <taxon>Auriscalpiaceae</taxon>
        <taxon>Auriscalpium</taxon>
    </lineage>
</organism>
<gene>
    <name evidence="1" type="ORF">FA95DRAFT_1502225</name>
</gene>
<evidence type="ECO:0000313" key="1">
    <source>
        <dbReference type="EMBL" id="KAI0040841.1"/>
    </source>
</evidence>
<evidence type="ECO:0000313" key="2">
    <source>
        <dbReference type="Proteomes" id="UP000814033"/>
    </source>
</evidence>
<accession>A0ACB8R9N9</accession>
<reference evidence="1" key="2">
    <citation type="journal article" date="2022" name="New Phytol.">
        <title>Evolutionary transition to the ectomycorrhizal habit in the genomes of a hyperdiverse lineage of mushroom-forming fungi.</title>
        <authorList>
            <person name="Looney B."/>
            <person name="Miyauchi S."/>
            <person name="Morin E."/>
            <person name="Drula E."/>
            <person name="Courty P.E."/>
            <person name="Kohler A."/>
            <person name="Kuo A."/>
            <person name="LaButti K."/>
            <person name="Pangilinan J."/>
            <person name="Lipzen A."/>
            <person name="Riley R."/>
            <person name="Andreopoulos W."/>
            <person name="He G."/>
            <person name="Johnson J."/>
            <person name="Nolan M."/>
            <person name="Tritt A."/>
            <person name="Barry K.W."/>
            <person name="Grigoriev I.V."/>
            <person name="Nagy L.G."/>
            <person name="Hibbett D."/>
            <person name="Henrissat B."/>
            <person name="Matheny P.B."/>
            <person name="Labbe J."/>
            <person name="Martin F.M."/>
        </authorList>
    </citation>
    <scope>NUCLEOTIDE SEQUENCE</scope>
    <source>
        <strain evidence="1">FP105234-sp</strain>
    </source>
</reference>
<dbReference type="EMBL" id="MU276163">
    <property type="protein sequence ID" value="KAI0040841.1"/>
    <property type="molecule type" value="Genomic_DNA"/>
</dbReference>
<dbReference type="Proteomes" id="UP000814033">
    <property type="component" value="Unassembled WGS sequence"/>
</dbReference>
<proteinExistence type="predicted"/>
<sequence length="862" mass="97459">MQQELRFDHQQAFKADPKVAHFQGAAGAPMPGRVARTFDTYQDRVPDSAANEWAPFRNKLEWEIARWAKTRGPTSTAFTELLKIEEVRERLDLSFKSTNDLNDIIDNQLPPSPEFKCEEITVSGETYDLHFRDVMDCIQSLYGTPEFLSSMAFAPERHYVDEDSTKRVYSEMNTGKWWWDIQVLLEKSTPGATVLPLILSSDKTQVTTFRNQSAYPLYLTLGNISKADRRQPSKRSQVLVGYLSTARLTHIKEDETRRRAVANLFHACVGKIMAPTRRHALSGLPMASADGVVRRCHPIFALFVGDYPEQALVTCTKYGECPKCFVPPDELEVHKKYGLRSITASRAALRTLGDGPAAYIAACRAAGIKPVHHPFWEGLPYSNVYVAVTPDILHQLYQGVVKHLLSWLTLAFGAEEINARCTRLPPNHHVRLFKNGLSILSRVSGQEHKDICRILMGLVVGLEPVNSPAAATAADAAEAVRATRSLLDFLYLAQYPSHSDETLGYVNKALRRFHANKAVFQRLGIRKDFNLPKLHALLHYVDSIELFGTTDGYNTEATERLHIDYAKDAYRSTNHKDVYPQMTKWLERRERVLLHTNYVAWRVQKRAAAAGAEPTTAPAPIPRLHIARAPNFKSVTVAQLRTRYGARDFDEAFMRYILRVWHPHLSVREAANLAIGMKVPFRAVATYNTIKLSIEDPQHRDDAPRIKDTIHARPSYLNTRGKAVYGRFDTALVDVGAEDEGLQGYCVAQVRAIFSLPIKAHEAAYPPGYSAPTHLAYVEWFTPFERAADADHLMYRVARKYKVGGQRVASVIPVEEIHRSAHLFPKFGPSAPREWTSENVLDKCRTFFVSSFLDKHTYITVY</sequence>
<protein>
    <submittedName>
        <fullName evidence="1">Uncharacterized protein</fullName>
    </submittedName>
</protein>
<reference evidence="1" key="1">
    <citation type="submission" date="2021-02" db="EMBL/GenBank/DDBJ databases">
        <authorList>
            <consortium name="DOE Joint Genome Institute"/>
            <person name="Ahrendt S."/>
            <person name="Looney B.P."/>
            <person name="Miyauchi S."/>
            <person name="Morin E."/>
            <person name="Drula E."/>
            <person name="Courty P.E."/>
            <person name="Chicoki N."/>
            <person name="Fauchery L."/>
            <person name="Kohler A."/>
            <person name="Kuo A."/>
            <person name="Labutti K."/>
            <person name="Pangilinan J."/>
            <person name="Lipzen A."/>
            <person name="Riley R."/>
            <person name="Andreopoulos W."/>
            <person name="He G."/>
            <person name="Johnson J."/>
            <person name="Barry K.W."/>
            <person name="Grigoriev I.V."/>
            <person name="Nagy L."/>
            <person name="Hibbett D."/>
            <person name="Henrissat B."/>
            <person name="Matheny P.B."/>
            <person name="Labbe J."/>
            <person name="Martin F."/>
        </authorList>
    </citation>
    <scope>NUCLEOTIDE SEQUENCE</scope>
    <source>
        <strain evidence="1">FP105234-sp</strain>
    </source>
</reference>
<keyword evidence="2" id="KW-1185">Reference proteome</keyword>